<organism evidence="1 2">
    <name type="scientific">Gossypium laxum</name>
    <dbReference type="NCBI Taxonomy" id="34288"/>
    <lineage>
        <taxon>Eukaryota</taxon>
        <taxon>Viridiplantae</taxon>
        <taxon>Streptophyta</taxon>
        <taxon>Embryophyta</taxon>
        <taxon>Tracheophyta</taxon>
        <taxon>Spermatophyta</taxon>
        <taxon>Magnoliopsida</taxon>
        <taxon>eudicotyledons</taxon>
        <taxon>Gunneridae</taxon>
        <taxon>Pentapetalae</taxon>
        <taxon>rosids</taxon>
        <taxon>malvids</taxon>
        <taxon>Malvales</taxon>
        <taxon>Malvaceae</taxon>
        <taxon>Malvoideae</taxon>
        <taxon>Gossypium</taxon>
    </lineage>
</organism>
<protein>
    <submittedName>
        <fullName evidence="1">Uncharacterized protein</fullName>
    </submittedName>
</protein>
<name>A0A7J9B492_9ROSI</name>
<dbReference type="PANTHER" id="PTHR31286">
    <property type="entry name" value="GLYCINE-RICH CELL WALL STRUCTURAL PROTEIN 1.8-LIKE"/>
    <property type="match status" value="1"/>
</dbReference>
<comment type="caution">
    <text evidence="1">The sequence shown here is derived from an EMBL/GenBank/DDBJ whole genome shotgun (WGS) entry which is preliminary data.</text>
</comment>
<dbReference type="EMBL" id="JABEZV010448678">
    <property type="protein sequence ID" value="MBA0731108.1"/>
    <property type="molecule type" value="Genomic_DNA"/>
</dbReference>
<proteinExistence type="predicted"/>
<dbReference type="AlphaFoldDB" id="A0A7J9B492"/>
<evidence type="ECO:0000313" key="1">
    <source>
        <dbReference type="EMBL" id="MBA0731108.1"/>
    </source>
</evidence>
<keyword evidence="2" id="KW-1185">Reference proteome</keyword>
<evidence type="ECO:0000313" key="2">
    <source>
        <dbReference type="Proteomes" id="UP000593574"/>
    </source>
</evidence>
<sequence>MYKRRILEAVGGLVGKVVKLDLSTDSKTSGYFARMVIFIDLDKPLVSQVMVNGELQRVEYEALPTIYFFVWKIWSLKGAVSFTS</sequence>
<reference evidence="1 2" key="1">
    <citation type="journal article" date="2019" name="Genome Biol. Evol.">
        <title>Insights into the evolution of the New World diploid cottons (Gossypium, subgenus Houzingenia) based on genome sequencing.</title>
        <authorList>
            <person name="Grover C.E."/>
            <person name="Arick M.A. 2nd"/>
            <person name="Thrash A."/>
            <person name="Conover J.L."/>
            <person name="Sanders W.S."/>
            <person name="Peterson D.G."/>
            <person name="Frelichowski J.E."/>
            <person name="Scheffler J.A."/>
            <person name="Scheffler B.E."/>
            <person name="Wendel J.F."/>
        </authorList>
    </citation>
    <scope>NUCLEOTIDE SEQUENCE [LARGE SCALE GENOMIC DNA]</scope>
    <source>
        <strain evidence="1">4</strain>
        <tissue evidence="1">Leaf</tissue>
    </source>
</reference>
<dbReference type="InterPro" id="IPR040256">
    <property type="entry name" value="At4g02000-like"/>
</dbReference>
<gene>
    <name evidence="1" type="ORF">Golax_025506</name>
</gene>
<dbReference type="PANTHER" id="PTHR31286:SF173">
    <property type="entry name" value="DUF4283 DOMAIN-CONTAINING PROTEIN"/>
    <property type="match status" value="1"/>
</dbReference>
<accession>A0A7J9B492</accession>
<dbReference type="Proteomes" id="UP000593574">
    <property type="component" value="Unassembled WGS sequence"/>
</dbReference>